<evidence type="ECO:0000313" key="2">
    <source>
        <dbReference type="EMBL" id="PSJ65853.1"/>
    </source>
</evidence>
<feature type="domain" description="HTH cro/C1-type" evidence="1">
    <location>
        <begin position="21"/>
        <end position="75"/>
    </location>
</feature>
<accession>A0A2P7STP8</accession>
<protein>
    <submittedName>
        <fullName evidence="2">Transcriptional regulator</fullName>
    </submittedName>
</protein>
<gene>
    <name evidence="2" type="ORF">C7I84_01680</name>
</gene>
<comment type="caution">
    <text evidence="2">The sequence shown here is derived from an EMBL/GenBank/DDBJ whole genome shotgun (WGS) entry which is preliminary data.</text>
</comment>
<dbReference type="Pfam" id="PF01381">
    <property type="entry name" value="HTH_3"/>
    <property type="match status" value="1"/>
</dbReference>
<evidence type="ECO:0000259" key="1">
    <source>
        <dbReference type="PROSITE" id="PS50943"/>
    </source>
</evidence>
<sequence length="129" mass="14207">MPDSTSIFDETPDFDTIGGRLSRARETTGLSVKELAWRLGVKMATVKAWESDRSQPDARRLTMLSGLLNVSLSWVLHGIGTSPDEPDPSELAVAVSAQLDRLKLLHVETGHLITRLEGDLARLRQPAFD</sequence>
<name>A0A2P7STP8_9HYPH</name>
<organism evidence="2 3">
    <name type="scientific">Kumtagia ephedrae</name>
    <dbReference type="NCBI Taxonomy" id="2116701"/>
    <lineage>
        <taxon>Bacteria</taxon>
        <taxon>Pseudomonadati</taxon>
        <taxon>Pseudomonadota</taxon>
        <taxon>Alphaproteobacteria</taxon>
        <taxon>Hyphomicrobiales</taxon>
        <taxon>Phyllobacteriaceae</taxon>
        <taxon>Kumtagia</taxon>
    </lineage>
</organism>
<dbReference type="CDD" id="cd00093">
    <property type="entry name" value="HTH_XRE"/>
    <property type="match status" value="1"/>
</dbReference>
<dbReference type="EMBL" id="PXYK01000001">
    <property type="protein sequence ID" value="PSJ65853.1"/>
    <property type="molecule type" value="Genomic_DNA"/>
</dbReference>
<dbReference type="GO" id="GO:0003677">
    <property type="term" value="F:DNA binding"/>
    <property type="evidence" value="ECO:0007669"/>
    <property type="project" value="InterPro"/>
</dbReference>
<reference evidence="2 3" key="1">
    <citation type="submission" date="2018-03" db="EMBL/GenBank/DDBJ databases">
        <title>The draft genome of Mesorhizobium sp. 6GN-30.</title>
        <authorList>
            <person name="Liu L."/>
            <person name="Li L."/>
            <person name="Wang T."/>
            <person name="Zhang X."/>
            <person name="Liang L."/>
        </authorList>
    </citation>
    <scope>NUCLEOTIDE SEQUENCE [LARGE SCALE GENOMIC DNA]</scope>
    <source>
        <strain evidence="2 3">6GN30</strain>
    </source>
</reference>
<keyword evidence="3" id="KW-1185">Reference proteome</keyword>
<dbReference type="AlphaFoldDB" id="A0A2P7STP8"/>
<dbReference type="SUPFAM" id="SSF47413">
    <property type="entry name" value="lambda repressor-like DNA-binding domains"/>
    <property type="match status" value="1"/>
</dbReference>
<dbReference type="SMART" id="SM00530">
    <property type="entry name" value="HTH_XRE"/>
    <property type="match status" value="1"/>
</dbReference>
<dbReference type="Proteomes" id="UP000241229">
    <property type="component" value="Unassembled WGS sequence"/>
</dbReference>
<proteinExistence type="predicted"/>
<dbReference type="Gene3D" id="1.10.260.40">
    <property type="entry name" value="lambda repressor-like DNA-binding domains"/>
    <property type="match status" value="1"/>
</dbReference>
<dbReference type="InterPro" id="IPR010982">
    <property type="entry name" value="Lambda_DNA-bd_dom_sf"/>
</dbReference>
<dbReference type="InterPro" id="IPR001387">
    <property type="entry name" value="Cro/C1-type_HTH"/>
</dbReference>
<dbReference type="RefSeq" id="WP_106770395.1">
    <property type="nucleotide sequence ID" value="NZ_PXYK01000001.1"/>
</dbReference>
<dbReference type="PROSITE" id="PS50943">
    <property type="entry name" value="HTH_CROC1"/>
    <property type="match status" value="1"/>
</dbReference>
<dbReference type="OrthoDB" id="5659783at2"/>
<evidence type="ECO:0000313" key="3">
    <source>
        <dbReference type="Proteomes" id="UP000241229"/>
    </source>
</evidence>